<dbReference type="Proteomes" id="UP001152561">
    <property type="component" value="Unassembled WGS sequence"/>
</dbReference>
<dbReference type="EMBL" id="JAJAGQ010000003">
    <property type="protein sequence ID" value="KAJ8566946.1"/>
    <property type="molecule type" value="Genomic_DNA"/>
</dbReference>
<proteinExistence type="predicted"/>
<evidence type="ECO:0000313" key="2">
    <source>
        <dbReference type="Proteomes" id="UP001152561"/>
    </source>
</evidence>
<protein>
    <submittedName>
        <fullName evidence="1">Uncharacterized protein</fullName>
    </submittedName>
</protein>
<reference evidence="2" key="1">
    <citation type="journal article" date="2023" name="Proc. Natl. Acad. Sci. U.S.A.">
        <title>Genomic and structural basis for evolution of tropane alkaloid biosynthesis.</title>
        <authorList>
            <person name="Wanga Y.-J."/>
            <person name="Taina T."/>
            <person name="Yua J.-Y."/>
            <person name="Lia J."/>
            <person name="Xua B."/>
            <person name="Chenc J."/>
            <person name="D'Auriad J.C."/>
            <person name="Huanga J.-P."/>
            <person name="Huanga S.-X."/>
        </authorList>
    </citation>
    <scope>NUCLEOTIDE SEQUENCE [LARGE SCALE GENOMIC DNA]</scope>
    <source>
        <strain evidence="2">cv. KIB-2019</strain>
    </source>
</reference>
<sequence>MVSSFSVEPHFCVTAATALQNEERECRVTIEPDGDNDASFSCLPEENGTDNLRFFPASFIFEDSTTSCN</sequence>
<name>A0A9Q1MUF8_9SOLA</name>
<organism evidence="1 2">
    <name type="scientific">Anisodus acutangulus</name>
    <dbReference type="NCBI Taxonomy" id="402998"/>
    <lineage>
        <taxon>Eukaryota</taxon>
        <taxon>Viridiplantae</taxon>
        <taxon>Streptophyta</taxon>
        <taxon>Embryophyta</taxon>
        <taxon>Tracheophyta</taxon>
        <taxon>Spermatophyta</taxon>
        <taxon>Magnoliopsida</taxon>
        <taxon>eudicotyledons</taxon>
        <taxon>Gunneridae</taxon>
        <taxon>Pentapetalae</taxon>
        <taxon>asterids</taxon>
        <taxon>lamiids</taxon>
        <taxon>Solanales</taxon>
        <taxon>Solanaceae</taxon>
        <taxon>Solanoideae</taxon>
        <taxon>Hyoscyameae</taxon>
        <taxon>Anisodus</taxon>
    </lineage>
</organism>
<accession>A0A9Q1MUF8</accession>
<gene>
    <name evidence="1" type="ORF">K7X08_019154</name>
</gene>
<dbReference type="AlphaFoldDB" id="A0A9Q1MUF8"/>
<keyword evidence="2" id="KW-1185">Reference proteome</keyword>
<comment type="caution">
    <text evidence="1">The sequence shown here is derived from an EMBL/GenBank/DDBJ whole genome shotgun (WGS) entry which is preliminary data.</text>
</comment>
<evidence type="ECO:0000313" key="1">
    <source>
        <dbReference type="EMBL" id="KAJ8566946.1"/>
    </source>
</evidence>